<name>A0A8H6ENT6_9HELO</name>
<sequence>MLFGKSISDASIRVGITIRNNEAWTCESVLTNKEVNPIGGTINFPKLTSSSLANLRYVD</sequence>
<protein>
    <submittedName>
        <fullName evidence="1">Putative choline dehydrogenase protein</fullName>
    </submittedName>
</protein>
<gene>
    <name evidence="1" type="ORF">Bfra_006236</name>
</gene>
<accession>A0A8H6ENT6</accession>
<evidence type="ECO:0000313" key="2">
    <source>
        <dbReference type="Proteomes" id="UP000531561"/>
    </source>
</evidence>
<proteinExistence type="predicted"/>
<organism evidence="1 2">
    <name type="scientific">Botrytis fragariae</name>
    <dbReference type="NCBI Taxonomy" id="1964551"/>
    <lineage>
        <taxon>Eukaryota</taxon>
        <taxon>Fungi</taxon>
        <taxon>Dikarya</taxon>
        <taxon>Ascomycota</taxon>
        <taxon>Pezizomycotina</taxon>
        <taxon>Leotiomycetes</taxon>
        <taxon>Helotiales</taxon>
        <taxon>Sclerotiniaceae</taxon>
        <taxon>Botrytis</taxon>
    </lineage>
</organism>
<evidence type="ECO:0000313" key="1">
    <source>
        <dbReference type="EMBL" id="KAF5879032.1"/>
    </source>
</evidence>
<dbReference type="Proteomes" id="UP000531561">
    <property type="component" value="Unassembled WGS sequence"/>
</dbReference>
<dbReference type="GeneID" id="59260302"/>
<dbReference type="AlphaFoldDB" id="A0A8H6ENT6"/>
<keyword evidence="2" id="KW-1185">Reference proteome</keyword>
<reference evidence="1 2" key="1">
    <citation type="journal article" date="2020" name="Phytopathology">
        <title>A high-quality genome resource of Botrytis fragariae, a new and rapidly spreading fungal pathogen causing strawberry gray mold in the U.S.A.</title>
        <authorList>
            <person name="Wu Y."/>
            <person name="Saski C.A."/>
            <person name="Schnabel G."/>
            <person name="Xiao S."/>
            <person name="Hu M."/>
        </authorList>
    </citation>
    <scope>NUCLEOTIDE SEQUENCE [LARGE SCALE GENOMIC DNA]</scope>
    <source>
        <strain evidence="1 2">BVB16</strain>
    </source>
</reference>
<dbReference type="RefSeq" id="XP_037197976.1">
    <property type="nucleotide sequence ID" value="XM_037336610.1"/>
</dbReference>
<comment type="caution">
    <text evidence="1">The sequence shown here is derived from an EMBL/GenBank/DDBJ whole genome shotgun (WGS) entry which is preliminary data.</text>
</comment>
<dbReference type="EMBL" id="JABFCT010000001">
    <property type="protein sequence ID" value="KAF5879032.1"/>
    <property type="molecule type" value="Genomic_DNA"/>
</dbReference>